<feature type="compositionally biased region" description="Polar residues" evidence="3">
    <location>
        <begin position="298"/>
        <end position="314"/>
    </location>
</feature>
<dbReference type="AlphaFoldDB" id="A0A1I7RQI5"/>
<dbReference type="OrthoDB" id="4062651at2759"/>
<dbReference type="Pfam" id="PF07714">
    <property type="entry name" value="PK_Tyr_Ser-Thr"/>
    <property type="match status" value="1"/>
</dbReference>
<reference evidence="5" key="2">
    <citation type="submission" date="2020-09" db="EMBL/GenBank/DDBJ databases">
        <authorList>
            <person name="Kikuchi T."/>
        </authorList>
    </citation>
    <scope>NUCLEOTIDE SEQUENCE</scope>
    <source>
        <strain evidence="5">Ka4C1</strain>
    </source>
</reference>
<dbReference type="GO" id="GO:0004672">
    <property type="term" value="F:protein kinase activity"/>
    <property type="evidence" value="ECO:0007669"/>
    <property type="project" value="InterPro"/>
</dbReference>
<dbReference type="eggNOG" id="KOG0197">
    <property type="taxonomic scope" value="Eukaryota"/>
</dbReference>
<dbReference type="InterPro" id="IPR011009">
    <property type="entry name" value="Kinase-like_dom_sf"/>
</dbReference>
<feature type="domain" description="Protein kinase" evidence="4">
    <location>
        <begin position="521"/>
        <end position="802"/>
    </location>
</feature>
<dbReference type="Proteomes" id="UP000095284">
    <property type="component" value="Unplaced"/>
</dbReference>
<keyword evidence="2" id="KW-0067">ATP-binding</keyword>
<feature type="compositionally biased region" description="Basic and acidic residues" evidence="3">
    <location>
        <begin position="317"/>
        <end position="338"/>
    </location>
</feature>
<evidence type="ECO:0000313" key="7">
    <source>
        <dbReference type="Proteomes" id="UP000659654"/>
    </source>
</evidence>
<keyword evidence="7" id="KW-1185">Reference proteome</keyword>
<dbReference type="EMBL" id="CAJFDI010000003">
    <property type="protein sequence ID" value="CAD5219397.1"/>
    <property type="molecule type" value="Genomic_DNA"/>
</dbReference>
<evidence type="ECO:0000313" key="5">
    <source>
        <dbReference type="EMBL" id="CAD5219397.1"/>
    </source>
</evidence>
<dbReference type="SUPFAM" id="SSF55550">
    <property type="entry name" value="SH2 domain"/>
    <property type="match status" value="1"/>
</dbReference>
<feature type="region of interest" description="Disordered" evidence="3">
    <location>
        <begin position="254"/>
        <end position="284"/>
    </location>
</feature>
<dbReference type="Proteomes" id="UP000582659">
    <property type="component" value="Unassembled WGS sequence"/>
</dbReference>
<feature type="compositionally biased region" description="Polar residues" evidence="3">
    <location>
        <begin position="339"/>
        <end position="357"/>
    </location>
</feature>
<evidence type="ECO:0000256" key="2">
    <source>
        <dbReference type="ARBA" id="ARBA00022840"/>
    </source>
</evidence>
<evidence type="ECO:0000256" key="1">
    <source>
        <dbReference type="ARBA" id="ARBA00022741"/>
    </source>
</evidence>
<evidence type="ECO:0000259" key="4">
    <source>
        <dbReference type="PROSITE" id="PS50011"/>
    </source>
</evidence>
<keyword evidence="1" id="KW-0547">Nucleotide-binding</keyword>
<sequence>MGSKTSQIQRKHADDVYDTYITRWDFFPTHSAFFQGPAGTVVTAFRFHPKVHYTSHQTKETRVLEDLVYVFGNNKRKGLIPVIFLQLFNKIGRPFGALGAVIDQCSPRKEIIEARWFLPRVSFAEVSIYFAENVIEAGSWLVCNPQETEPISNRWAEYWLAIKTYDGHPQRTIEIFENSRKWNRKIAEKCSLEPRKLKFLKETAKDKDETDGNHKEEKEYGLEELWKQSAMESGNEKQEFLVDLIDNYLKREKDGRSVARNASRTAPLVSRDAQKDGDLDGVEGKTLPLGRLVKLANKTLSTPGKAPNPSTNARKSAGTDEKKMEGSSDKVQAGKDVNKSAQNPAATPLNSITTNENPAGPKSIEPNVIKNTVNSIKKLITDSLPATLDPPPPVIFLRIKRTETGRFYLFKPHEETFPSIYHLLNAYTGHSLPLDTNFPVILGEPVRYHEREQIGIPPIGLPVPAPVRPTMRCIGLVNSPAPLWKEKKADLGSNGPLNVVPYQSNASVYTFVYTAKQARKIGVTSPLGESFFGKVQAGRKSFKSVFKYLKDDYINHEQFLKDLMKLYSSTRTRQGFVKPGDHIYIPTGLNFLAKVTGFDIVSAKKWIAFSHAGLYSVPEVMKLWGDEGKLLYWRGKIEIVHQVAAAMMHLEQNGLCHRALKASNVIVKEAGEFSWRVVVTDFLLPYSFLVTVSKKPSDYITLHWRWMAPESLEKSQFDIISDVWAFGCTSFQILTWGKEPWSYDNDVKTPVDVLEKIKNGKMMKFGSEKQRKIPYYLKKLIEICMNKAEKERPSFQKLHNYLSILLYDATKPMGRTIYENLIGGNKEFQKTANIPASQNAGK</sequence>
<reference evidence="8" key="1">
    <citation type="submission" date="2016-11" db="UniProtKB">
        <authorList>
            <consortium name="WormBaseParasite"/>
        </authorList>
    </citation>
    <scope>IDENTIFICATION</scope>
</reference>
<dbReference type="WBParaSite" id="BXY_0297900.1">
    <property type="protein sequence ID" value="BXY_0297900.1"/>
    <property type="gene ID" value="BXY_0297900"/>
</dbReference>
<dbReference type="SUPFAM" id="SSF56112">
    <property type="entry name" value="Protein kinase-like (PK-like)"/>
    <property type="match status" value="1"/>
</dbReference>
<feature type="region of interest" description="Disordered" evidence="3">
    <location>
        <begin position="298"/>
        <end position="366"/>
    </location>
</feature>
<dbReference type="Proteomes" id="UP000659654">
    <property type="component" value="Unassembled WGS sequence"/>
</dbReference>
<evidence type="ECO:0000256" key="3">
    <source>
        <dbReference type="SAM" id="MobiDB-lite"/>
    </source>
</evidence>
<dbReference type="SMR" id="A0A1I7RQI5"/>
<evidence type="ECO:0000313" key="6">
    <source>
        <dbReference type="Proteomes" id="UP000095284"/>
    </source>
</evidence>
<organism evidence="6 8">
    <name type="scientific">Bursaphelenchus xylophilus</name>
    <name type="common">Pinewood nematode worm</name>
    <name type="synonym">Aphelenchoides xylophilus</name>
    <dbReference type="NCBI Taxonomy" id="6326"/>
    <lineage>
        <taxon>Eukaryota</taxon>
        <taxon>Metazoa</taxon>
        <taxon>Ecdysozoa</taxon>
        <taxon>Nematoda</taxon>
        <taxon>Chromadorea</taxon>
        <taxon>Rhabditida</taxon>
        <taxon>Tylenchina</taxon>
        <taxon>Tylenchomorpha</taxon>
        <taxon>Aphelenchoidea</taxon>
        <taxon>Aphelenchoididae</taxon>
        <taxon>Bursaphelenchus</taxon>
    </lineage>
</organism>
<dbReference type="EMBL" id="CAJFCV020000003">
    <property type="protein sequence ID" value="CAG9104634.1"/>
    <property type="molecule type" value="Genomic_DNA"/>
</dbReference>
<dbReference type="InterPro" id="IPR000719">
    <property type="entry name" value="Prot_kinase_dom"/>
</dbReference>
<evidence type="ECO:0000313" key="8">
    <source>
        <dbReference type="WBParaSite" id="BXY_0297900.1"/>
    </source>
</evidence>
<dbReference type="GO" id="GO:0005524">
    <property type="term" value="F:ATP binding"/>
    <property type="evidence" value="ECO:0007669"/>
    <property type="project" value="UniProtKB-KW"/>
</dbReference>
<dbReference type="PANTHER" id="PTHR24418">
    <property type="entry name" value="TYROSINE-PROTEIN KINASE"/>
    <property type="match status" value="1"/>
</dbReference>
<dbReference type="Gene3D" id="1.10.510.10">
    <property type="entry name" value="Transferase(Phosphotransferase) domain 1"/>
    <property type="match status" value="1"/>
</dbReference>
<dbReference type="InterPro" id="IPR036860">
    <property type="entry name" value="SH2_dom_sf"/>
</dbReference>
<dbReference type="PROSITE" id="PS50011">
    <property type="entry name" value="PROTEIN_KINASE_DOM"/>
    <property type="match status" value="1"/>
</dbReference>
<dbReference type="InterPro" id="IPR001245">
    <property type="entry name" value="Ser-Thr/Tyr_kinase_cat_dom"/>
</dbReference>
<accession>A0A1I7RQI5</accession>
<dbReference type="InterPro" id="IPR050198">
    <property type="entry name" value="Non-receptor_tyrosine_kinases"/>
</dbReference>
<proteinExistence type="predicted"/>
<name>A0A1I7RQI5_BURXY</name>
<gene>
    <name evidence="5" type="ORF">BXYJ_LOCUS5658</name>
</gene>
<protein>
    <submittedName>
        <fullName evidence="5">(pine wood nematode) hypothetical protein</fullName>
    </submittedName>
    <submittedName>
        <fullName evidence="8">Protein kinase domain-containing protein</fullName>
    </submittedName>
</protein>